<dbReference type="Pfam" id="PF08780">
    <property type="entry name" value="NTase_sub_bind"/>
    <property type="match status" value="1"/>
</dbReference>
<dbReference type="Gene3D" id="1.20.120.330">
    <property type="entry name" value="Nucleotidyltransferases domain 2"/>
    <property type="match status" value="1"/>
</dbReference>
<accession>A0A1M5KTC4</accession>
<reference evidence="3" key="1">
    <citation type="submission" date="2016-11" db="EMBL/GenBank/DDBJ databases">
        <authorList>
            <person name="Varghese N."/>
            <person name="Submissions S."/>
        </authorList>
    </citation>
    <scope>NUCLEOTIDE SEQUENCE [LARGE SCALE GENOMIC DNA]</scope>
    <source>
        <strain evidence="3">DSM 24579</strain>
    </source>
</reference>
<dbReference type="STRING" id="1073325.SAMN05444483_11616"/>
<dbReference type="AlphaFoldDB" id="A0A1M5KTC4"/>
<name>A0A1M5KTC4_SALEC</name>
<keyword evidence="2" id="KW-0808">Transferase</keyword>
<dbReference type="EMBL" id="FQVT01000016">
    <property type="protein sequence ID" value="SHG55413.1"/>
    <property type="molecule type" value="Genomic_DNA"/>
</dbReference>
<dbReference type="InterPro" id="IPR010235">
    <property type="entry name" value="HepT"/>
</dbReference>
<keyword evidence="3" id="KW-1185">Reference proteome</keyword>
<evidence type="ECO:0000313" key="3">
    <source>
        <dbReference type="Proteomes" id="UP000183945"/>
    </source>
</evidence>
<dbReference type="NCBIfam" id="TIGR01987">
    <property type="entry name" value="HI0074"/>
    <property type="match status" value="1"/>
</dbReference>
<dbReference type="Proteomes" id="UP000183945">
    <property type="component" value="Unassembled WGS sequence"/>
</dbReference>
<dbReference type="SUPFAM" id="SSF81593">
    <property type="entry name" value="Nucleotidyltransferase substrate binding subunit/domain"/>
    <property type="match status" value="1"/>
</dbReference>
<keyword evidence="1" id="KW-0175">Coiled coil</keyword>
<dbReference type="RefSeq" id="WP_072881269.1">
    <property type="nucleotide sequence ID" value="NZ_FQVT01000016.1"/>
</dbReference>
<evidence type="ECO:0000313" key="2">
    <source>
        <dbReference type="EMBL" id="SHG55413.1"/>
    </source>
</evidence>
<feature type="coiled-coil region" evidence="1">
    <location>
        <begin position="5"/>
        <end position="39"/>
    </location>
</feature>
<sequence>MEPEEKRWQQRFQNYKKALQQLENAVELAKKRKLSELEMQGLIQSFEYTHELAWKTIKDFLKEKGNFDIYGSRDATRQAFGYGLIKNGETWINMILSRNKTSHTYNEETAKDIVLEIRSHYFKEFKYLEDKFNVLDND</sequence>
<dbReference type="GO" id="GO:0016740">
    <property type="term" value="F:transferase activity"/>
    <property type="evidence" value="ECO:0007669"/>
    <property type="project" value="UniProtKB-KW"/>
</dbReference>
<organism evidence="2 3">
    <name type="scientific">Salegentibacter echinorum</name>
    <dbReference type="NCBI Taxonomy" id="1073325"/>
    <lineage>
        <taxon>Bacteria</taxon>
        <taxon>Pseudomonadati</taxon>
        <taxon>Bacteroidota</taxon>
        <taxon>Flavobacteriia</taxon>
        <taxon>Flavobacteriales</taxon>
        <taxon>Flavobacteriaceae</taxon>
        <taxon>Salegentibacter</taxon>
    </lineage>
</organism>
<evidence type="ECO:0000256" key="1">
    <source>
        <dbReference type="SAM" id="Coils"/>
    </source>
</evidence>
<protein>
    <submittedName>
        <fullName evidence="2">Nucleotidyltransferase substrate binding protein, HI0074 family</fullName>
    </submittedName>
</protein>
<proteinExistence type="predicted"/>
<gene>
    <name evidence="2" type="ORF">SAMN05444483_11616</name>
</gene>
<dbReference type="OrthoDB" id="9810452at2"/>